<reference evidence="2 3" key="1">
    <citation type="submission" date="2016-02" db="EMBL/GenBank/DDBJ databases">
        <authorList>
            <consortium name="Pathogen Informatics"/>
        </authorList>
    </citation>
    <scope>NUCLEOTIDE SEQUENCE [LARGE SCALE GENOMIC DNA]</scope>
    <source>
        <strain evidence="2 3">FX230</strain>
    </source>
</reference>
<dbReference type="EMBL" id="FISW01000001">
    <property type="protein sequence ID" value="CZA70447.1"/>
    <property type="molecule type" value="Genomic_DNA"/>
</dbReference>
<sequence>MVYKVIRPFKDLTDPNKHDYALDETYPRDGHKPSDDFIQGLLSGSNSAGSIFLTTVDEEPELPEGDKSTEEEPELPEGDKSTEEEPELPEGDKSTEEEPELLEVDKPADDEVELPEGDKPADEPVDKPKRKRTTKKTEG</sequence>
<feature type="compositionally biased region" description="Basic and acidic residues" evidence="1">
    <location>
        <begin position="11"/>
        <end position="35"/>
    </location>
</feature>
<proteinExistence type="predicted"/>
<gene>
    <name evidence="2" type="ORF">ERS156295_00087</name>
</gene>
<evidence type="ECO:0000256" key="1">
    <source>
        <dbReference type="SAM" id="MobiDB-lite"/>
    </source>
</evidence>
<protein>
    <submittedName>
        <fullName evidence="2">Uncharacterized protein</fullName>
    </submittedName>
</protein>
<feature type="region of interest" description="Disordered" evidence="1">
    <location>
        <begin position="11"/>
        <end position="139"/>
    </location>
</feature>
<accession>A0A822W122</accession>
<comment type="caution">
    <text evidence="2">The sequence shown here is derived from an EMBL/GenBank/DDBJ whole genome shotgun (WGS) entry which is preliminary data.</text>
</comment>
<dbReference type="AlphaFoldDB" id="A0A822W122"/>
<dbReference type="RefSeq" id="WP_195155892.1">
    <property type="nucleotide sequence ID" value="NZ_FISW01000001.1"/>
</dbReference>
<organism evidence="2 3">
    <name type="scientific">Streptococcus suis</name>
    <dbReference type="NCBI Taxonomy" id="1307"/>
    <lineage>
        <taxon>Bacteria</taxon>
        <taxon>Bacillati</taxon>
        <taxon>Bacillota</taxon>
        <taxon>Bacilli</taxon>
        <taxon>Lactobacillales</taxon>
        <taxon>Streptococcaceae</taxon>
        <taxon>Streptococcus</taxon>
    </lineage>
</organism>
<evidence type="ECO:0000313" key="3">
    <source>
        <dbReference type="Proteomes" id="UP000075081"/>
    </source>
</evidence>
<name>A0A822W122_STRSU</name>
<feature type="compositionally biased region" description="Basic and acidic residues" evidence="1">
    <location>
        <begin position="116"/>
        <end position="127"/>
    </location>
</feature>
<dbReference type="Proteomes" id="UP000075081">
    <property type="component" value="Unassembled WGS sequence"/>
</dbReference>
<feature type="compositionally biased region" description="Basic residues" evidence="1">
    <location>
        <begin position="128"/>
        <end position="139"/>
    </location>
</feature>
<evidence type="ECO:0000313" key="2">
    <source>
        <dbReference type="EMBL" id="CZA70447.1"/>
    </source>
</evidence>
<feature type="compositionally biased region" description="Polar residues" evidence="1">
    <location>
        <begin position="42"/>
        <end position="53"/>
    </location>
</feature>